<evidence type="ECO:0000313" key="2">
    <source>
        <dbReference type="Proteomes" id="UP000887577"/>
    </source>
</evidence>
<dbReference type="SUPFAM" id="SSF54695">
    <property type="entry name" value="POZ domain"/>
    <property type="match status" value="1"/>
</dbReference>
<feature type="domain" description="BTB" evidence="1">
    <location>
        <begin position="300"/>
        <end position="367"/>
    </location>
</feature>
<dbReference type="Proteomes" id="UP000887577">
    <property type="component" value="Unplaced"/>
</dbReference>
<dbReference type="InterPro" id="IPR011333">
    <property type="entry name" value="SKP1/BTB/POZ_sf"/>
</dbReference>
<dbReference type="Pfam" id="PF00651">
    <property type="entry name" value="BTB"/>
    <property type="match status" value="1"/>
</dbReference>
<dbReference type="CDD" id="cd18186">
    <property type="entry name" value="BTB_POZ_ZBTB_KLHL-like"/>
    <property type="match status" value="1"/>
</dbReference>
<dbReference type="WBParaSite" id="PSU_v2.g18035.t1">
    <property type="protein sequence ID" value="PSU_v2.g18035.t1"/>
    <property type="gene ID" value="PSU_v2.g18035"/>
</dbReference>
<name>A0A914YFE0_9BILA</name>
<dbReference type="PROSITE" id="PS50097">
    <property type="entry name" value="BTB"/>
    <property type="match status" value="1"/>
</dbReference>
<protein>
    <submittedName>
        <fullName evidence="3">BTB domain-containing protein</fullName>
    </submittedName>
</protein>
<evidence type="ECO:0000313" key="3">
    <source>
        <dbReference type="WBParaSite" id="PSU_v2.g18035.t1"/>
    </source>
</evidence>
<dbReference type="InterPro" id="IPR000210">
    <property type="entry name" value="BTB/POZ_dom"/>
</dbReference>
<dbReference type="AlphaFoldDB" id="A0A914YFE0"/>
<dbReference type="SUPFAM" id="SSF49599">
    <property type="entry name" value="TRAF domain-like"/>
    <property type="match status" value="2"/>
</dbReference>
<dbReference type="Gene3D" id="3.30.710.10">
    <property type="entry name" value="Potassium Channel Kv1.1, Chain A"/>
    <property type="match status" value="1"/>
</dbReference>
<dbReference type="InterPro" id="IPR008974">
    <property type="entry name" value="TRAF-like"/>
</dbReference>
<dbReference type="SMART" id="SM00225">
    <property type="entry name" value="BTB"/>
    <property type="match status" value="1"/>
</dbReference>
<organism evidence="2 3">
    <name type="scientific">Panagrolaimus superbus</name>
    <dbReference type="NCBI Taxonomy" id="310955"/>
    <lineage>
        <taxon>Eukaryota</taxon>
        <taxon>Metazoa</taxon>
        <taxon>Ecdysozoa</taxon>
        <taxon>Nematoda</taxon>
        <taxon>Chromadorea</taxon>
        <taxon>Rhabditida</taxon>
        <taxon>Tylenchina</taxon>
        <taxon>Panagrolaimomorpha</taxon>
        <taxon>Panagrolaimoidea</taxon>
        <taxon>Panagrolaimidae</taxon>
        <taxon>Panagrolaimus</taxon>
    </lineage>
</organism>
<dbReference type="PANTHER" id="PTHR24413">
    <property type="entry name" value="SPECKLE-TYPE POZ PROTEIN"/>
    <property type="match status" value="1"/>
</dbReference>
<evidence type="ECO:0000259" key="1">
    <source>
        <dbReference type="PROSITE" id="PS50097"/>
    </source>
</evidence>
<sequence>MEASMNEIICPFETEWKFQKADLMALKESENGFLKGKYFYAFNILGLQYYIKICPNGDNEESRKVTWIFLNLNGSNERKIAAEFTQSVESADYSESVNYVYEKIGGYGSTCCKTAEFFDSKNKYFVNGEITIKVKGTFKAKRPLIPIISSPISMQWKIKEEILKESQNEYLYSKPIKVASFSGVEYYFLIFPNEIEDGKPPQTFLYLKIKMGNEKKIEAVCDFSVDSANLNVGFECVFEKSGGWGKSLCLTDDLFDPLKGFIVDGYLTINFNGILLIEKNECSAIEKNQMTTSFQNNQNQDFTIIIGEKEIKVHKQVLMDASPVLAAMLESGLKESTENKMTVLDFSFEIVEAAIKLCYNRYIPLNFTLEDALSIYRFADKYQMKLIMDSLENFLIEKLSSSNVVQLVYFSKEFAIKKLHQSCVDLLIKCSKESTPVYGSKSLDKDLLAMMFLSTLRSIDVTDNTAFN</sequence>
<accession>A0A914YFE0</accession>
<dbReference type="Gene3D" id="2.60.210.10">
    <property type="entry name" value="Apoptosis, Tumor Necrosis Factor Receptor Associated Protein 2, Chain A"/>
    <property type="match status" value="2"/>
</dbReference>
<reference evidence="3" key="1">
    <citation type="submission" date="2022-11" db="UniProtKB">
        <authorList>
            <consortium name="WormBaseParasite"/>
        </authorList>
    </citation>
    <scope>IDENTIFICATION</scope>
</reference>
<keyword evidence="2" id="KW-1185">Reference proteome</keyword>
<proteinExistence type="predicted"/>